<evidence type="ECO:0000256" key="1">
    <source>
        <dbReference type="SAM" id="MobiDB-lite"/>
    </source>
</evidence>
<dbReference type="EMBL" id="CP042914">
    <property type="protein sequence ID" value="QEG41469.1"/>
    <property type="molecule type" value="Genomic_DNA"/>
</dbReference>
<keyword evidence="3" id="KW-1185">Reference proteome</keyword>
<accession>A0A5B9QU36</accession>
<dbReference type="KEGG" id="rul:UC8_34910"/>
<proteinExistence type="predicted"/>
<gene>
    <name evidence="2" type="ORF">UC8_34910</name>
</gene>
<feature type="region of interest" description="Disordered" evidence="1">
    <location>
        <begin position="241"/>
        <end position="267"/>
    </location>
</feature>
<dbReference type="RefSeq" id="WP_068142246.1">
    <property type="nucleotide sequence ID" value="NZ_CP042914.1"/>
</dbReference>
<evidence type="ECO:0000313" key="3">
    <source>
        <dbReference type="Proteomes" id="UP000325286"/>
    </source>
</evidence>
<protein>
    <recommendedName>
        <fullName evidence="4">4-aminobutyrate aminotransferase</fullName>
    </recommendedName>
</protein>
<dbReference type="Pfam" id="PF18934">
    <property type="entry name" value="DUF5682"/>
    <property type="match status" value="1"/>
</dbReference>
<dbReference type="Proteomes" id="UP000325286">
    <property type="component" value="Chromosome"/>
</dbReference>
<evidence type="ECO:0000313" key="2">
    <source>
        <dbReference type="EMBL" id="QEG41469.1"/>
    </source>
</evidence>
<evidence type="ECO:0008006" key="4">
    <source>
        <dbReference type="Google" id="ProtNLM"/>
    </source>
</evidence>
<organism evidence="2 3">
    <name type="scientific">Roseimaritima ulvae</name>
    <dbReference type="NCBI Taxonomy" id="980254"/>
    <lineage>
        <taxon>Bacteria</taxon>
        <taxon>Pseudomonadati</taxon>
        <taxon>Planctomycetota</taxon>
        <taxon>Planctomycetia</taxon>
        <taxon>Pirellulales</taxon>
        <taxon>Pirellulaceae</taxon>
        <taxon>Roseimaritima</taxon>
    </lineage>
</organism>
<reference evidence="2 3" key="1">
    <citation type="submission" date="2019-08" db="EMBL/GenBank/DDBJ databases">
        <title>Deep-cultivation of Planctomycetes and their phenomic and genomic characterization uncovers novel biology.</title>
        <authorList>
            <person name="Wiegand S."/>
            <person name="Jogler M."/>
            <person name="Boedeker C."/>
            <person name="Pinto D."/>
            <person name="Vollmers J."/>
            <person name="Rivas-Marin E."/>
            <person name="Kohn T."/>
            <person name="Peeters S.H."/>
            <person name="Heuer A."/>
            <person name="Rast P."/>
            <person name="Oberbeckmann S."/>
            <person name="Bunk B."/>
            <person name="Jeske O."/>
            <person name="Meyerdierks A."/>
            <person name="Storesund J.E."/>
            <person name="Kallscheuer N."/>
            <person name="Luecker S."/>
            <person name="Lage O.M."/>
            <person name="Pohl T."/>
            <person name="Merkel B.J."/>
            <person name="Hornburger P."/>
            <person name="Mueller R.-W."/>
            <person name="Bruemmer F."/>
            <person name="Labrenz M."/>
            <person name="Spormann A.M."/>
            <person name="Op den Camp H."/>
            <person name="Overmann J."/>
            <person name="Amann R."/>
            <person name="Jetten M.S.M."/>
            <person name="Mascher T."/>
            <person name="Medema M.H."/>
            <person name="Devos D.P."/>
            <person name="Kaster A.-K."/>
            <person name="Ovreas L."/>
            <person name="Rohde M."/>
            <person name="Galperin M.Y."/>
            <person name="Jogler C."/>
        </authorList>
    </citation>
    <scope>NUCLEOTIDE SEQUENCE [LARGE SCALE GENOMIC DNA]</scope>
    <source>
        <strain evidence="2 3">UC8</strain>
    </source>
</reference>
<dbReference type="AlphaFoldDB" id="A0A5B9QU36"/>
<name>A0A5B9QU36_9BACT</name>
<sequence length="793" mass="88853">MRDADVNKLVRRLCDTEADVVYFPVRHHSPACATLLGQWIDSLKPAAVLIEGPSDYNEHLAELTLDHQLPIAIYSYFRSVADPDSAALHHGVYYPFCEYSPEWIGLHRGLACDALVRFIDLPWAESYADDRTTHRYADAELRRGRYVQALCERLQVEDFDDLWDRLVESHQTLDLHDYLQRVHSLCLNTRIWEQPISVSDRRRESFMARQIDAVRQQTEGTVLVVTGGFHSSALAARLEARPCPGIDDPPPPDAASPETDASAPPASIVERGVALTTYSYERLDNLTGYNAGMPSPGFYEHAWQQRQAGESFDHQPLLIQLVAALRERNQTLSTADLIAVETSAQAFAALRGRGHVWRCDLIDAATSSLIKDELEYDCGSPFIDAVHEVLRGNRQGQLAAGTRVPPLVQEIRRQLDAFSLQPSRRPETVELDLSDEADLRKSRLLHQLQILDVQGFRRQAGTDFLTRENLQRLWESWQLRWTPEFESSCIEASRFGTKLEDAVASCLTAQAGQQQRDAAAAAELLVQAAQAGVESLSQSLLKSLSQLIAQEPRFVQASACLRHLLFLYCFDEALGTTRLPALQGLVRETFSRSLWLLESVGRQTTNDPGLLRGMQAIQETYRRVEDILDWDNADFTAVLARVQADRHKPPQLRGGAAGMLWGLGTATDDSVLADLLYFSDPDQLGDFLSGLFSLARELVQRHPQLVQSIDQVLLQYGAEDFQTALPALRLAFTSFTPREKHHMLATLFDSLGLTSIQPLSPLQVDEQTMLEATAIEDRIFEAIEKYGLEAADD</sequence>
<feature type="compositionally biased region" description="Low complexity" evidence="1">
    <location>
        <begin position="255"/>
        <end position="267"/>
    </location>
</feature>
<dbReference type="InterPro" id="IPR043737">
    <property type="entry name" value="DUF5682"/>
</dbReference>
<dbReference type="OrthoDB" id="9768066at2"/>